<protein>
    <submittedName>
        <fullName evidence="2">Uncharacterized protein</fullName>
    </submittedName>
</protein>
<name>A0A2M6XCR1_9BACT</name>
<proteinExistence type="predicted"/>
<dbReference type="Proteomes" id="UP000228996">
    <property type="component" value="Unassembled WGS sequence"/>
</dbReference>
<keyword evidence="1" id="KW-0812">Transmembrane</keyword>
<feature type="transmembrane region" description="Helical" evidence="1">
    <location>
        <begin position="52"/>
        <end position="68"/>
    </location>
</feature>
<gene>
    <name evidence="2" type="ORF">COT44_03405</name>
</gene>
<dbReference type="SUPFAM" id="SSF49464">
    <property type="entry name" value="Carboxypeptidase regulatory domain-like"/>
    <property type="match status" value="1"/>
</dbReference>
<dbReference type="AlphaFoldDB" id="A0A2M6XCR1"/>
<dbReference type="EMBL" id="PEYO01000017">
    <property type="protein sequence ID" value="PIU03465.1"/>
    <property type="molecule type" value="Genomic_DNA"/>
</dbReference>
<reference evidence="3" key="1">
    <citation type="submission" date="2017-09" db="EMBL/GenBank/DDBJ databases">
        <title>Depth-based differentiation of microbial function through sediment-hosted aquifers and enrichment of novel symbionts in the deep terrestrial subsurface.</title>
        <authorList>
            <person name="Probst A.J."/>
            <person name="Ladd B."/>
            <person name="Jarett J.K."/>
            <person name="Geller-Mcgrath D.E."/>
            <person name="Sieber C.M.K."/>
            <person name="Emerson J.B."/>
            <person name="Anantharaman K."/>
            <person name="Thomas B.C."/>
            <person name="Malmstrom R."/>
            <person name="Stieglmeier M."/>
            <person name="Klingl A."/>
            <person name="Woyke T."/>
            <person name="Ryan C.M."/>
            <person name="Banfield J.F."/>
        </authorList>
    </citation>
    <scope>NUCLEOTIDE SEQUENCE [LARGE SCALE GENOMIC DNA]</scope>
</reference>
<evidence type="ECO:0000313" key="2">
    <source>
        <dbReference type="EMBL" id="PIU03465.1"/>
    </source>
</evidence>
<keyword evidence="1" id="KW-0472">Membrane</keyword>
<dbReference type="Gene3D" id="2.60.40.1120">
    <property type="entry name" value="Carboxypeptidase-like, regulatory domain"/>
    <property type="match status" value="1"/>
</dbReference>
<dbReference type="InterPro" id="IPR008969">
    <property type="entry name" value="CarboxyPept-like_regulatory"/>
</dbReference>
<accession>A0A2M6XCR1</accession>
<comment type="caution">
    <text evidence="2">The sequence shown here is derived from an EMBL/GenBank/DDBJ whole genome shotgun (WGS) entry which is preliminary data.</text>
</comment>
<evidence type="ECO:0000256" key="1">
    <source>
        <dbReference type="SAM" id="Phobius"/>
    </source>
</evidence>
<keyword evidence="1" id="KW-1133">Transmembrane helix</keyword>
<sequence>MEQHPVPQNIASYEFRLVGDMTLKQFLELAGGLVVALIFYASGLAWYFKWPLVFVSAVLGVGLAFFPIEERPLETWLMSFLKTIYSPTQYLWKKTPKKPEFLEERPPLPVEPAQQVVTPQDKIKMIEYVATLPVAKSAIDQKEDEFVNQIKNMFSMTTPPVTRVTNEIPNPGNVQVHKLSGPFVLEVQQPNIQPVHIPKYTPPHIPYIPPPSTFRQPIQAQPARYSSEIPMPSAPTIPNILAGMVTDKNGRILENVILEILDQGANPVRALRTNKIGQFRTATQLANGFYDILLEKDGYAFDNVRVELKGEIVEPIEIKAK</sequence>
<feature type="transmembrane region" description="Helical" evidence="1">
    <location>
        <begin position="26"/>
        <end position="46"/>
    </location>
</feature>
<organism evidence="2 3">
    <name type="scientific">Candidatus Shapirobacteria bacterium CG08_land_8_20_14_0_20_39_18</name>
    <dbReference type="NCBI Taxonomy" id="1974883"/>
    <lineage>
        <taxon>Bacteria</taxon>
        <taxon>Candidatus Shapironibacteriota</taxon>
    </lineage>
</organism>
<evidence type="ECO:0000313" key="3">
    <source>
        <dbReference type="Proteomes" id="UP000228996"/>
    </source>
</evidence>